<dbReference type="KEGG" id="mob:NCTC10112_00320"/>
<feature type="transmembrane region" description="Helical" evidence="1">
    <location>
        <begin position="156"/>
        <end position="175"/>
    </location>
</feature>
<evidence type="ECO:0008006" key="4">
    <source>
        <dbReference type="Google" id="ProtNLM"/>
    </source>
</evidence>
<dbReference type="Pfam" id="PF14808">
    <property type="entry name" value="TMEM164"/>
    <property type="match status" value="1"/>
</dbReference>
<gene>
    <name evidence="2" type="ORF">NCTC10112_00320</name>
</gene>
<organism evidence="2 3">
    <name type="scientific">Metamycoplasma orale</name>
    <name type="common">Mycoplasma orale</name>
    <dbReference type="NCBI Taxonomy" id="2121"/>
    <lineage>
        <taxon>Bacteria</taxon>
        <taxon>Bacillati</taxon>
        <taxon>Mycoplasmatota</taxon>
        <taxon>Mycoplasmoidales</taxon>
        <taxon>Metamycoplasmataceae</taxon>
        <taxon>Metamycoplasma</taxon>
    </lineage>
</organism>
<dbReference type="EMBL" id="LR214940">
    <property type="protein sequence ID" value="VEU55610.1"/>
    <property type="molecule type" value="Genomic_DNA"/>
</dbReference>
<evidence type="ECO:0000256" key="1">
    <source>
        <dbReference type="SAM" id="Phobius"/>
    </source>
</evidence>
<feature type="transmembrane region" description="Helical" evidence="1">
    <location>
        <begin position="52"/>
        <end position="70"/>
    </location>
</feature>
<accession>A0A448ZWJ0</accession>
<keyword evidence="1" id="KW-0812">Transmembrane</keyword>
<keyword evidence="1" id="KW-1133">Transmembrane helix</keyword>
<feature type="transmembrane region" description="Helical" evidence="1">
    <location>
        <begin position="122"/>
        <end position="144"/>
    </location>
</feature>
<feature type="transmembrane region" description="Helical" evidence="1">
    <location>
        <begin position="20"/>
        <end position="40"/>
    </location>
</feature>
<keyword evidence="3" id="KW-1185">Reference proteome</keyword>
<evidence type="ECO:0000313" key="2">
    <source>
        <dbReference type="EMBL" id="VEU55610.1"/>
    </source>
</evidence>
<dbReference type="AlphaFoldDB" id="A0A448ZWJ0"/>
<feature type="transmembrane region" description="Helical" evidence="1">
    <location>
        <begin position="251"/>
        <end position="280"/>
    </location>
</feature>
<dbReference type="Proteomes" id="UP000290482">
    <property type="component" value="Chromosome"/>
</dbReference>
<protein>
    <recommendedName>
        <fullName evidence="4">Integral membrane protein (Intg_mem_TP0381)</fullName>
    </recommendedName>
</protein>
<feature type="transmembrane region" description="Helical" evidence="1">
    <location>
        <begin position="182"/>
        <end position="199"/>
    </location>
</feature>
<evidence type="ECO:0000313" key="3">
    <source>
        <dbReference type="Proteomes" id="UP000290482"/>
    </source>
</evidence>
<keyword evidence="1" id="KW-0472">Membrane</keyword>
<sequence>MGKNLYLFLSKQFANGKPSLFSAFHLIWIFTILLCTAIIVSSLWKYRKNPKTIFYFLLVIWIFMLIIESFKQFWGGSNLVGDKWFWKYDASRYLPFALCSMSIYFIPLYLATSKTKRIKIWILDFICVFNLYGGIFVLLYPAAVFEKNIFACYHTMLWHGSMAIIGLTLLFWRIVTLSWKSLFRAFSVFIIIWLIAGLANEITWQVSNAKNISEDKMVVFLEVSHRLKNYFLEMFSDMTNGKFTMSPTQFYFFYAFYTFVVINLFFWLFGGIAQLPYGIIKLIKKLRIKKLEKFEKQRQEFAKNNYLNYV</sequence>
<reference evidence="2 3" key="1">
    <citation type="submission" date="2019-01" db="EMBL/GenBank/DDBJ databases">
        <authorList>
            <consortium name="Pathogen Informatics"/>
        </authorList>
    </citation>
    <scope>NUCLEOTIDE SEQUENCE [LARGE SCALE GENOMIC DNA]</scope>
    <source>
        <strain evidence="2 3">NCTC10112</strain>
    </source>
</reference>
<name>A0A448ZWJ0_METOS</name>
<feature type="transmembrane region" description="Helical" evidence="1">
    <location>
        <begin position="90"/>
        <end position="110"/>
    </location>
</feature>
<dbReference type="RefSeq" id="WP_022936001.1">
    <property type="nucleotide sequence ID" value="NZ_LR214940.1"/>
</dbReference>
<proteinExistence type="predicted"/>
<dbReference type="OrthoDB" id="384391at2"/>